<dbReference type="OrthoDB" id="5824286at2"/>
<dbReference type="EMBL" id="RJLM01000015">
    <property type="protein sequence ID" value="RWX53331.1"/>
    <property type="molecule type" value="Genomic_DNA"/>
</dbReference>
<accession>A0A444JJR5</accession>
<gene>
    <name evidence="2" type="ORF">EDI28_22215</name>
</gene>
<keyword evidence="1" id="KW-0812">Transmembrane</keyword>
<dbReference type="RefSeq" id="WP_128786039.1">
    <property type="nucleotide sequence ID" value="NZ_JAKJSG010000030.1"/>
</dbReference>
<protein>
    <submittedName>
        <fullName evidence="2">DUF2850 domain-containing protein</fullName>
    </submittedName>
</protein>
<organism evidence="2 3">
    <name type="scientific">Photobacterium chitinilyticum</name>
    <dbReference type="NCBI Taxonomy" id="2485123"/>
    <lineage>
        <taxon>Bacteria</taxon>
        <taxon>Pseudomonadati</taxon>
        <taxon>Pseudomonadota</taxon>
        <taxon>Gammaproteobacteria</taxon>
        <taxon>Vibrionales</taxon>
        <taxon>Vibrionaceae</taxon>
        <taxon>Photobacterium</taxon>
    </lineage>
</organism>
<feature type="transmembrane region" description="Helical" evidence="1">
    <location>
        <begin position="12"/>
        <end position="34"/>
    </location>
</feature>
<dbReference type="AlphaFoldDB" id="A0A444JJR5"/>
<reference evidence="2 3" key="1">
    <citation type="submission" date="2018-11" db="EMBL/GenBank/DDBJ databases">
        <title>Photobacterium sp. BEI247 sp. nov., a marine bacterium isolated from Yongle Blue Hole in the South China Sea.</title>
        <authorList>
            <person name="Wang X."/>
        </authorList>
    </citation>
    <scope>NUCLEOTIDE SEQUENCE [LARGE SCALE GENOMIC DNA]</scope>
    <source>
        <strain evidence="3">BEI247</strain>
    </source>
</reference>
<keyword evidence="3" id="KW-1185">Reference proteome</keyword>
<evidence type="ECO:0000256" key="1">
    <source>
        <dbReference type="SAM" id="Phobius"/>
    </source>
</evidence>
<dbReference type="Pfam" id="PF11012">
    <property type="entry name" value="DUF2850"/>
    <property type="match status" value="1"/>
</dbReference>
<evidence type="ECO:0000313" key="3">
    <source>
        <dbReference type="Proteomes" id="UP000287563"/>
    </source>
</evidence>
<keyword evidence="1" id="KW-0472">Membrane</keyword>
<dbReference type="InterPro" id="IPR021271">
    <property type="entry name" value="DUF2850"/>
</dbReference>
<comment type="caution">
    <text evidence="2">The sequence shown here is derived from an EMBL/GenBank/DDBJ whole genome shotgun (WGS) entry which is preliminary data.</text>
</comment>
<sequence>MNKVQYKSIQFTLLIAGIIVGLVFSALLAVGAIGSEMLGAEPVININDTWIEQDVAPYTADRFELRPEGVFVDGRLVNTQYEWDGSTLTYRFGDDMYIYTYLSDQLVRQQPAHYISSFSREGSREALREVTDE</sequence>
<dbReference type="Proteomes" id="UP000287563">
    <property type="component" value="Unassembled WGS sequence"/>
</dbReference>
<name>A0A444JJR5_9GAMM</name>
<proteinExistence type="predicted"/>
<evidence type="ECO:0000313" key="2">
    <source>
        <dbReference type="EMBL" id="RWX53331.1"/>
    </source>
</evidence>
<keyword evidence="1" id="KW-1133">Transmembrane helix</keyword>